<reference evidence="2 3" key="1">
    <citation type="submission" date="2019-01" db="EMBL/GenBank/DDBJ databases">
        <title>Egibacter rhizosphaerae EGI 80759T.</title>
        <authorList>
            <person name="Chen D.-D."/>
            <person name="Tian Y."/>
            <person name="Jiao J.-Y."/>
            <person name="Zhang X.-T."/>
            <person name="Zhang Y.-G."/>
            <person name="Zhang Y."/>
            <person name="Xiao M."/>
            <person name="Shu W.-S."/>
            <person name="Li W.-J."/>
        </authorList>
    </citation>
    <scope>NUCLEOTIDE SEQUENCE [LARGE SCALE GENOMIC DNA]</scope>
    <source>
        <strain evidence="2 3">EGI 80759</strain>
    </source>
</reference>
<protein>
    <submittedName>
        <fullName evidence="2">Prepilin-type N-terminal cleavage/methylation domain-containing protein</fullName>
    </submittedName>
</protein>
<dbReference type="InterPro" id="IPR012902">
    <property type="entry name" value="N_methyl_site"/>
</dbReference>
<dbReference type="Proteomes" id="UP000291469">
    <property type="component" value="Chromosome"/>
</dbReference>
<keyword evidence="1" id="KW-1133">Transmembrane helix</keyword>
<evidence type="ECO:0000313" key="3">
    <source>
        <dbReference type="Proteomes" id="UP000291469"/>
    </source>
</evidence>
<dbReference type="NCBIfam" id="TIGR02532">
    <property type="entry name" value="IV_pilin_GFxxxE"/>
    <property type="match status" value="1"/>
</dbReference>
<feature type="transmembrane region" description="Helical" evidence="1">
    <location>
        <begin position="20"/>
        <end position="41"/>
    </location>
</feature>
<keyword evidence="1" id="KW-0812">Transmembrane</keyword>
<sequence length="179" mass="19372">MRAATLSRQVNEDGFTLVELLVVVLLLGVLGAAITSGIVSAHSAQRAQIERSDALAELRTAAERVSRDVRAADPLLFAEADRLEAKVDRGDGHEEVEYTIHDGRLVRRVDGGSAQSLVERWPDDHDPFAFLVPDDADAVESVEPPGSAYGVELRFGRDIDNADAPVELSDTVIMRNRGG</sequence>
<dbReference type="AlphaFoldDB" id="A0A411YJX9"/>
<dbReference type="RefSeq" id="WP_131156497.1">
    <property type="nucleotide sequence ID" value="NZ_CP036402.1"/>
</dbReference>
<dbReference type="KEGG" id="erz:ER308_19305"/>
<keyword evidence="1" id="KW-0472">Membrane</keyword>
<dbReference type="EMBL" id="CP036402">
    <property type="protein sequence ID" value="QBI21505.1"/>
    <property type="molecule type" value="Genomic_DNA"/>
</dbReference>
<gene>
    <name evidence="2" type="ORF">ER308_19305</name>
</gene>
<organism evidence="2 3">
    <name type="scientific">Egibacter rhizosphaerae</name>
    <dbReference type="NCBI Taxonomy" id="1670831"/>
    <lineage>
        <taxon>Bacteria</taxon>
        <taxon>Bacillati</taxon>
        <taxon>Actinomycetota</taxon>
        <taxon>Nitriliruptoria</taxon>
        <taxon>Egibacterales</taxon>
        <taxon>Egibacteraceae</taxon>
        <taxon>Egibacter</taxon>
    </lineage>
</organism>
<dbReference type="SUPFAM" id="SSF54523">
    <property type="entry name" value="Pili subunits"/>
    <property type="match status" value="1"/>
</dbReference>
<dbReference type="Pfam" id="PF07963">
    <property type="entry name" value="N_methyl"/>
    <property type="match status" value="1"/>
</dbReference>
<keyword evidence="3" id="KW-1185">Reference proteome</keyword>
<evidence type="ECO:0000313" key="2">
    <source>
        <dbReference type="EMBL" id="QBI21505.1"/>
    </source>
</evidence>
<evidence type="ECO:0000256" key="1">
    <source>
        <dbReference type="SAM" id="Phobius"/>
    </source>
</evidence>
<name>A0A411YJX9_9ACTN</name>
<proteinExistence type="predicted"/>
<dbReference type="Gene3D" id="3.30.700.10">
    <property type="entry name" value="Glycoprotein, Type 4 Pilin"/>
    <property type="match status" value="1"/>
</dbReference>
<accession>A0A411YJX9</accession>
<dbReference type="InterPro" id="IPR045584">
    <property type="entry name" value="Pilin-like"/>
</dbReference>